<feature type="transmembrane region" description="Helical" evidence="1">
    <location>
        <begin position="131"/>
        <end position="150"/>
    </location>
</feature>
<keyword evidence="1" id="KW-1133">Transmembrane helix</keyword>
<dbReference type="HOGENOM" id="CLU_1050644_0_0_1"/>
<accession>G0ME43</accession>
<sequence length="265" mass="30326">MSCSFFTDGRTIVKAVLKPRKCLSSLFLRSLMILISESINPKKASVFAIGKIDKLYQLNTPEEVEELNDLEIELMELRGNFKACVNETEVRIYATKILNLVIYMVAIAAYILFKLYCNHTTEPIKSEQLESLLKIMFGAIVLSFCISHTLKFKLIHDSAPDTDNYLNNVRMSDVELSMHVKKKQRKLIILYSEEVLPMEKKATDLSKARITLKIVSAIPIYALFFICFYCFVTRYMATKEPIEAQYAFGTFIIAVCLVPIVFNLL</sequence>
<protein>
    <submittedName>
        <fullName evidence="2">Uncharacterized protein</fullName>
    </submittedName>
</protein>
<dbReference type="InParanoid" id="G0ME43"/>
<dbReference type="EMBL" id="GL379791">
    <property type="protein sequence ID" value="EGT52218.1"/>
    <property type="molecule type" value="Genomic_DNA"/>
</dbReference>
<gene>
    <name evidence="2" type="ORF">CAEBREN_24330</name>
</gene>
<keyword evidence="1" id="KW-0812">Transmembrane</keyword>
<evidence type="ECO:0000313" key="3">
    <source>
        <dbReference type="Proteomes" id="UP000008068"/>
    </source>
</evidence>
<evidence type="ECO:0000256" key="1">
    <source>
        <dbReference type="SAM" id="Phobius"/>
    </source>
</evidence>
<reference evidence="3" key="1">
    <citation type="submission" date="2011-07" db="EMBL/GenBank/DDBJ databases">
        <authorList>
            <consortium name="Caenorhabditis brenneri Sequencing and Analysis Consortium"/>
            <person name="Wilson R.K."/>
        </authorList>
    </citation>
    <scope>NUCLEOTIDE SEQUENCE [LARGE SCALE GENOMIC DNA]</scope>
    <source>
        <strain evidence="3">PB2801</strain>
    </source>
</reference>
<feature type="transmembrane region" description="Helical" evidence="1">
    <location>
        <begin position="244"/>
        <end position="264"/>
    </location>
</feature>
<keyword evidence="3" id="KW-1185">Reference proteome</keyword>
<dbReference type="AlphaFoldDB" id="G0ME43"/>
<organism evidence="3">
    <name type="scientific">Caenorhabditis brenneri</name>
    <name type="common">Nematode worm</name>
    <dbReference type="NCBI Taxonomy" id="135651"/>
    <lineage>
        <taxon>Eukaryota</taxon>
        <taxon>Metazoa</taxon>
        <taxon>Ecdysozoa</taxon>
        <taxon>Nematoda</taxon>
        <taxon>Chromadorea</taxon>
        <taxon>Rhabditida</taxon>
        <taxon>Rhabditina</taxon>
        <taxon>Rhabditomorpha</taxon>
        <taxon>Rhabditoidea</taxon>
        <taxon>Rhabditidae</taxon>
        <taxon>Peloderinae</taxon>
        <taxon>Caenorhabditis</taxon>
    </lineage>
</organism>
<feature type="transmembrane region" description="Helical" evidence="1">
    <location>
        <begin position="97"/>
        <end position="116"/>
    </location>
</feature>
<feature type="transmembrane region" description="Helical" evidence="1">
    <location>
        <begin position="210"/>
        <end position="232"/>
    </location>
</feature>
<dbReference type="Proteomes" id="UP000008068">
    <property type="component" value="Unassembled WGS sequence"/>
</dbReference>
<dbReference type="eggNOG" id="ENOG502TK7Z">
    <property type="taxonomic scope" value="Eukaryota"/>
</dbReference>
<proteinExistence type="predicted"/>
<evidence type="ECO:0000313" key="2">
    <source>
        <dbReference type="EMBL" id="EGT52218.1"/>
    </source>
</evidence>
<name>G0ME43_CAEBE</name>
<keyword evidence="1" id="KW-0472">Membrane</keyword>